<dbReference type="CDD" id="cd03477">
    <property type="entry name" value="Rieske_YhfW_C"/>
    <property type="match status" value="1"/>
</dbReference>
<dbReference type="PRINTS" id="PR00162">
    <property type="entry name" value="RIESKE"/>
</dbReference>
<dbReference type="Pfam" id="PF00355">
    <property type="entry name" value="Rieske"/>
    <property type="match status" value="1"/>
</dbReference>
<accession>A0A553ZU64</accession>
<dbReference type="AlphaFoldDB" id="A0A553ZU64"/>
<dbReference type="GO" id="GO:0046872">
    <property type="term" value="F:metal ion binding"/>
    <property type="evidence" value="ECO:0007669"/>
    <property type="project" value="UniProtKB-KW"/>
</dbReference>
<keyword evidence="4" id="KW-0411">Iron-sulfur</keyword>
<dbReference type="Gene3D" id="2.102.10.10">
    <property type="entry name" value="Rieske [2Fe-2S] iron-sulphur domain"/>
    <property type="match status" value="1"/>
</dbReference>
<evidence type="ECO:0000256" key="2">
    <source>
        <dbReference type="ARBA" id="ARBA00022723"/>
    </source>
</evidence>
<dbReference type="Proteomes" id="UP000318521">
    <property type="component" value="Unassembled WGS sequence"/>
</dbReference>
<dbReference type="OrthoDB" id="9767869at2"/>
<gene>
    <name evidence="7" type="ORF">FN960_18740</name>
</gene>
<proteinExistence type="predicted"/>
<dbReference type="InterPro" id="IPR036188">
    <property type="entry name" value="FAD/NAD-bd_sf"/>
</dbReference>
<dbReference type="PANTHER" id="PTHR13847:SF274">
    <property type="entry name" value="RIESKE 2FE-2S IRON-SULFUR PROTEIN YHFW-RELATED"/>
    <property type="match status" value="1"/>
</dbReference>
<keyword evidence="1" id="KW-0001">2Fe-2S</keyword>
<dbReference type="GO" id="GO:0004497">
    <property type="term" value="F:monooxygenase activity"/>
    <property type="evidence" value="ECO:0007669"/>
    <property type="project" value="UniProtKB-ARBA"/>
</dbReference>
<reference evidence="7 8" key="1">
    <citation type="submission" date="2019-07" db="EMBL/GenBank/DDBJ databases">
        <authorList>
            <person name="Park Y.J."/>
            <person name="Jeong S.E."/>
            <person name="Jung H.S."/>
        </authorList>
    </citation>
    <scope>NUCLEOTIDE SEQUENCE [LARGE SCALE GENOMIC DNA]</scope>
    <source>
        <strain evidence="8">P16(2019)</strain>
    </source>
</reference>
<evidence type="ECO:0000256" key="1">
    <source>
        <dbReference type="ARBA" id="ARBA00022714"/>
    </source>
</evidence>
<dbReference type="PROSITE" id="PS51296">
    <property type="entry name" value="RIESKE"/>
    <property type="match status" value="1"/>
</dbReference>
<dbReference type="InterPro" id="IPR038010">
    <property type="entry name" value="YhfW_C"/>
</dbReference>
<evidence type="ECO:0000256" key="4">
    <source>
        <dbReference type="ARBA" id="ARBA00023014"/>
    </source>
</evidence>
<evidence type="ECO:0000313" key="8">
    <source>
        <dbReference type="Proteomes" id="UP000318521"/>
    </source>
</evidence>
<dbReference type="InterPro" id="IPR005805">
    <property type="entry name" value="Rieske_Fe-S_prot_C"/>
</dbReference>
<dbReference type="InterPro" id="IPR006076">
    <property type="entry name" value="FAD-dep_OxRdtase"/>
</dbReference>
<evidence type="ECO:0000313" key="7">
    <source>
        <dbReference type="EMBL" id="TSB45018.1"/>
    </source>
</evidence>
<dbReference type="EMBL" id="VLXZ01000016">
    <property type="protein sequence ID" value="TSB45018.1"/>
    <property type="molecule type" value="Genomic_DNA"/>
</dbReference>
<protein>
    <submittedName>
        <fullName evidence="7">FAD-dependent oxidoreductase</fullName>
    </submittedName>
</protein>
<keyword evidence="8" id="KW-1185">Reference proteome</keyword>
<keyword evidence="3" id="KW-0408">Iron</keyword>
<dbReference type="Gene3D" id="3.50.50.60">
    <property type="entry name" value="FAD/NAD(P)-binding domain"/>
    <property type="match status" value="1"/>
</dbReference>
<keyword evidence="5" id="KW-1015">Disulfide bond</keyword>
<dbReference type="GO" id="GO:0051537">
    <property type="term" value="F:2 iron, 2 sulfur cluster binding"/>
    <property type="evidence" value="ECO:0007669"/>
    <property type="project" value="UniProtKB-KW"/>
</dbReference>
<dbReference type="InterPro" id="IPR017941">
    <property type="entry name" value="Rieske_2Fe-2S"/>
</dbReference>
<dbReference type="SUPFAM" id="SSF50022">
    <property type="entry name" value="ISP domain"/>
    <property type="match status" value="1"/>
</dbReference>
<dbReference type="Gene3D" id="3.30.9.10">
    <property type="entry name" value="D-Amino Acid Oxidase, subunit A, domain 2"/>
    <property type="match status" value="1"/>
</dbReference>
<keyword evidence="2" id="KW-0479">Metal-binding</keyword>
<dbReference type="InterPro" id="IPR036922">
    <property type="entry name" value="Rieske_2Fe-2S_sf"/>
</dbReference>
<feature type="domain" description="Rieske" evidence="6">
    <location>
        <begin position="404"/>
        <end position="496"/>
    </location>
</feature>
<dbReference type="FunFam" id="2.102.10.10:FF:000014">
    <property type="entry name" value="Oxidoreductase, FAD dependent"/>
    <property type="match status" value="1"/>
</dbReference>
<organism evidence="7 8">
    <name type="scientific">Alkalicoccobacillus porphyridii</name>
    <dbReference type="NCBI Taxonomy" id="2597270"/>
    <lineage>
        <taxon>Bacteria</taxon>
        <taxon>Bacillati</taxon>
        <taxon>Bacillota</taxon>
        <taxon>Bacilli</taxon>
        <taxon>Bacillales</taxon>
        <taxon>Bacillaceae</taxon>
        <taxon>Alkalicoccobacillus</taxon>
    </lineage>
</organism>
<dbReference type="PANTHER" id="PTHR13847">
    <property type="entry name" value="SARCOSINE DEHYDROGENASE-RELATED"/>
    <property type="match status" value="1"/>
</dbReference>
<name>A0A553ZU64_9BACI</name>
<evidence type="ECO:0000259" key="6">
    <source>
        <dbReference type="PROSITE" id="PS51296"/>
    </source>
</evidence>
<comment type="caution">
    <text evidence="7">The sequence shown here is derived from an EMBL/GenBank/DDBJ whole genome shotgun (WGS) entry which is preliminary data.</text>
</comment>
<sequence>MPEYTSLTENIEVDTAIIGGGLTGLTTAFLLTQAGEKVAVLEANQIGLGTTGHTTAKITAQHDLIYDELINHIGVSLTKLYYKANQEAVSFIKELVETHQIDCDFQSEEAYLYANTEQGLNKLNKERKAYETLGIPHKWVESLPISVPAKAGLLMEHQAQFHPLKYLAFLASSIKNQGGMIYEDTVAMDINHDAKPKVITKSGATVTASTIVAASHFPFVDKGGLYFSRLKADRSYVIAAEISEPWPGGMYLSVDQTSRSLRSVTNGDTTTVLLGGESHKAGQGGDDTDYYYKTLKEYGEKHFTSFKVISNWSAQDLISLDHVPYIGRLSPVHTDLFVATGYRKWGMTGGTVAGQILANLILHGSDPYEHVFAPSRLNADPSIRNFLKENGNVAVELFRGKIKPDDQSIQSLEAGEAAAVHYKGKKAGAYRDPEGTLFVVDTTCTHIGCEVGWNKGDQTWDCPCHGSRFSYKGEVLEGPAKKPLALLNEEKVDQPH</sequence>
<dbReference type="GO" id="GO:0016705">
    <property type="term" value="F:oxidoreductase activity, acting on paired donors, with incorporation or reduction of molecular oxygen"/>
    <property type="evidence" value="ECO:0007669"/>
    <property type="project" value="UniProtKB-ARBA"/>
</dbReference>
<dbReference type="GO" id="GO:0016020">
    <property type="term" value="C:membrane"/>
    <property type="evidence" value="ECO:0007669"/>
    <property type="project" value="InterPro"/>
</dbReference>
<dbReference type="GO" id="GO:0005737">
    <property type="term" value="C:cytoplasm"/>
    <property type="evidence" value="ECO:0007669"/>
    <property type="project" value="TreeGrafter"/>
</dbReference>
<dbReference type="Pfam" id="PF01266">
    <property type="entry name" value="DAO"/>
    <property type="match status" value="1"/>
</dbReference>
<evidence type="ECO:0000256" key="5">
    <source>
        <dbReference type="ARBA" id="ARBA00023157"/>
    </source>
</evidence>
<dbReference type="SUPFAM" id="SSF51905">
    <property type="entry name" value="FAD/NAD(P)-binding domain"/>
    <property type="match status" value="1"/>
</dbReference>
<evidence type="ECO:0000256" key="3">
    <source>
        <dbReference type="ARBA" id="ARBA00023004"/>
    </source>
</evidence>